<keyword evidence="3" id="KW-0378">Hydrolase</keyword>
<dbReference type="PANTHER" id="PTHR36181">
    <property type="entry name" value="INTRON-ENCODED ENDONUCLEASE AI3-RELATED"/>
    <property type="match status" value="1"/>
</dbReference>
<dbReference type="Pfam" id="PF00961">
    <property type="entry name" value="LAGLIDADG_1"/>
    <property type="match status" value="2"/>
</dbReference>
<organism evidence="3">
    <name type="scientific">Phanerochaete carnosa</name>
    <dbReference type="NCBI Taxonomy" id="231932"/>
    <lineage>
        <taxon>Eukaryota</taxon>
        <taxon>Fungi</taxon>
        <taxon>Dikarya</taxon>
        <taxon>Basidiomycota</taxon>
        <taxon>Agaricomycotina</taxon>
        <taxon>Agaricomycetes</taxon>
        <taxon>Polyporales</taxon>
        <taxon>Phanerochaetaceae</taxon>
        <taxon>Phanerochaete</taxon>
    </lineage>
</organism>
<dbReference type="EMBL" id="MT090080">
    <property type="protein sequence ID" value="QRZ60364.1"/>
    <property type="molecule type" value="Genomic_DNA"/>
</dbReference>
<dbReference type="GO" id="GO:0005739">
    <property type="term" value="C:mitochondrion"/>
    <property type="evidence" value="ECO:0007669"/>
    <property type="project" value="UniProtKB-ARBA"/>
</dbReference>
<keyword evidence="3" id="KW-0255">Endonuclease</keyword>
<accession>A0A895KX04</accession>
<protein>
    <submittedName>
        <fullName evidence="3">LAGLIDADG homing endonuclease</fullName>
    </submittedName>
</protein>
<dbReference type="InterPro" id="IPR051289">
    <property type="entry name" value="LAGLIDADG_Endonuclease"/>
</dbReference>
<dbReference type="AlphaFoldDB" id="A0A895KX04"/>
<dbReference type="Gene3D" id="3.10.28.10">
    <property type="entry name" value="Homing endonucleases"/>
    <property type="match status" value="2"/>
</dbReference>
<feature type="domain" description="Homing endonuclease LAGLIDADG" evidence="2">
    <location>
        <begin position="200"/>
        <end position="307"/>
    </location>
</feature>
<sequence>MTYEVPALNLAICWKHFLTIIVESQSAGNLLDYTLLEILREYTPEIICCNCVLISNKITHFNHLTIDYKFKSYLTGLIEGDGCIHVPITERSLKGKLNYPSIHIAFHLKDLPLALLVQKNLGFGSIVRQKGVNAYYLIINDNKGIISMVNLLNGNMRTPKIYNLYKLINWLNLALSDKNNDLNLIKLPLCTRPLNADAWLSGFIEADGHFSVRTTFTGKYPKIECKFELVQSQKDPLGQDKYSILSTCGEISEYLKTPLKTFKQNTSNPQYRLRTSNLESNFILTDYLNKYPLFGSKFLDFNSWKEILDLFRTGFKLSHVENIDKVVKLKSEMNNNRTIFNWDHLNKFYTLNY</sequence>
<dbReference type="GO" id="GO:0004519">
    <property type="term" value="F:endonuclease activity"/>
    <property type="evidence" value="ECO:0007669"/>
    <property type="project" value="UniProtKB-KW"/>
</dbReference>
<name>A0A895KX04_9APHY</name>
<gene>
    <name evidence="3" type="primary">orf353</name>
</gene>
<evidence type="ECO:0000259" key="2">
    <source>
        <dbReference type="Pfam" id="PF00961"/>
    </source>
</evidence>
<evidence type="ECO:0000256" key="1">
    <source>
        <dbReference type="ARBA" id="ARBA00002670"/>
    </source>
</evidence>
<geneLocation type="mitochondrion" evidence="3"/>
<reference evidence="3" key="1">
    <citation type="journal article" date="2020" name="Int. J. Biol. Macromol.">
        <title>The 206 kbp mitochondrial genome of Phanerochaete carnosa reveals dynamics of introns, accumulation of repeat sequences and plasmid-derived genes.</title>
        <authorList>
            <person name="Wang X."/>
            <person name="Song A."/>
            <person name="Wang F."/>
            <person name="Chen M."/>
            <person name="Li X."/>
            <person name="Li Q."/>
            <person name="Liu N."/>
        </authorList>
    </citation>
    <scope>NUCLEOTIDE SEQUENCE</scope>
</reference>
<dbReference type="InterPro" id="IPR004860">
    <property type="entry name" value="LAGLIDADG_dom"/>
</dbReference>
<proteinExistence type="predicted"/>
<dbReference type="RefSeq" id="YP_010170383.1">
    <property type="nucleotide sequence ID" value="NC_057606.1"/>
</dbReference>
<keyword evidence="3" id="KW-0496">Mitochondrion</keyword>
<evidence type="ECO:0000313" key="3">
    <source>
        <dbReference type="EMBL" id="QRZ60364.1"/>
    </source>
</evidence>
<keyword evidence="3" id="KW-0540">Nuclease</keyword>
<dbReference type="PANTHER" id="PTHR36181:SF1">
    <property type="entry name" value="LAGLIDADG ENDONUCLEASE"/>
    <property type="match status" value="1"/>
</dbReference>
<comment type="function">
    <text evidence="1">Mitochondrial DNA endonuclease involved in intron homing.</text>
</comment>
<feature type="domain" description="Homing endonuclease LAGLIDADG" evidence="2">
    <location>
        <begin position="74"/>
        <end position="169"/>
    </location>
</feature>
<dbReference type="GeneID" id="67278499"/>
<dbReference type="InterPro" id="IPR027434">
    <property type="entry name" value="Homing_endonucl"/>
</dbReference>
<dbReference type="SUPFAM" id="SSF55608">
    <property type="entry name" value="Homing endonucleases"/>
    <property type="match status" value="2"/>
</dbReference>
<dbReference type="FunFam" id="3.10.28.10:FF:000007">
    <property type="entry name" value="Intron-encoded DNA endonuclease aI3"/>
    <property type="match status" value="1"/>
</dbReference>